<evidence type="ECO:0000256" key="5">
    <source>
        <dbReference type="SAM" id="MobiDB-lite"/>
    </source>
</evidence>
<evidence type="ECO:0000256" key="1">
    <source>
        <dbReference type="ARBA" id="ARBA00001974"/>
    </source>
</evidence>
<dbReference type="PANTHER" id="PTHR45968:SF19">
    <property type="entry name" value="GLUCOSE-METHANOL-CHOLINE (GMC) OXIDOREDUCTASE FAMILY PROTEIN"/>
    <property type="match status" value="1"/>
</dbReference>
<dbReference type="EMBL" id="JADGMS010000008">
    <property type="protein sequence ID" value="KAF9677076.1"/>
    <property type="molecule type" value="Genomic_DNA"/>
</dbReference>
<feature type="compositionally biased region" description="Basic and acidic residues" evidence="5">
    <location>
        <begin position="1206"/>
        <end position="1222"/>
    </location>
</feature>
<keyword evidence="4" id="KW-0274">FAD</keyword>
<sequence length="1222" mass="136696">MTLFEPLISTKKTLLLEVQELPLNGHNNYIALVFYAVSRISALVPFTRNHPNLRYRLYYHEALSDYLGVRPVFFGAKCAAAINMQASCHFIVYSFVTYTVTYTRRERTKSILIHVNKQHWMSVRKVAPIIHHGGAILLSRESSREKNREGSVLLSLFFLHKRFSTSPLSSQGRKKLIWSENIGLANHSKIIKDNYTAATFSSIAERIRTHIYVSVFHWPIIHQTETGLQHQGMNLVLSTDAKPRLKWTQELHQRGNTKESGEVDGDSWTYFIPLEEPFTGILSRMIRSTSVLIMQKNKIKYRLGKSQQSLISIESNKEDDGETQSSDDHFKESAVNPSSRGICSDGNHHPINESFQIAQALQMQMEVQRKLHEQIEVQRHLQLRIEAQGKYLQSVLKKAQETLAGYNSSSMGIELAKAELCRLISMVNSGCPSSSMSELTETGGSILKDIERTQMWNTVCSMESSLTSSESSGRKEDMQKENEIHDTNRSNTTSFELPLMDIHPQENQLDNGSSNQGKKRSGSIISDGVSVEQPPARRLKNGDQLRLGTFSIFIFVKLSLFYFMDTRQKPTVRDFRRHRSLGICCGGATTDCPPTSTLEERFSVLLVERGGVPHGNILITDRKYMGFPLLQTDEFSSIAQSFPSFQPKRTGSWRITSNKFRNCYKPDELTKFQFAVKLGSLEAGVLPCIRFPGNINREQRSEGLCLKMELLHVLLAASYVLLVSFSQSSSLCQGRTLPYMTPDVTQISGRSFDYIIVGGGTAGCPLAATLSKRYSVLVVERGSSPYENPFVLQKKFYGFPLLQTNEFSSVSQSFISKDGVSNLRGRVLGGSSTIGGGFYSRASDVFVRRAGWDEKLVEESYEWVESKLVSKPELTKWQSAVKFGFLEAGILPYNGFSLEHVEGTKMGGTLFDHDGRRRTSADLLETGNPDNIIVLLNATVKNIIFHKKGTENEKTVHGIRFIKSDGNASQTYEAYLQQLANSGSWGDVILSAGALGSPQILLLSGIGPKRHLKSFGIPLVLDFPEIGQEMIDNPSISVLLESGPEVQLPDPPQIAGIAEDFKFIVQGLILPISINATIIPMAIKFAFPASKGKLELNSTDPRQNPLVEFNYLAEEKDMKECVEMVQLVERVAGSKSIAGFLKTEPYNNSKSPLELREFCKKNVRTFYHYHGGCAVGSSTRGKEIEGCRWIEFLGITGNEPNGYAVDARKVPRDQDSRGKQPE</sequence>
<comment type="caution">
    <text evidence="7">The sequence shown here is derived from an EMBL/GenBank/DDBJ whole genome shotgun (WGS) entry which is preliminary data.</text>
</comment>
<dbReference type="SUPFAM" id="SSF51905">
    <property type="entry name" value="FAD/NAD(P)-binding domain"/>
    <property type="match status" value="1"/>
</dbReference>
<evidence type="ECO:0000313" key="8">
    <source>
        <dbReference type="Proteomes" id="UP000657918"/>
    </source>
</evidence>
<keyword evidence="3" id="KW-0732">Signal</keyword>
<dbReference type="GO" id="GO:0016614">
    <property type="term" value="F:oxidoreductase activity, acting on CH-OH group of donors"/>
    <property type="evidence" value="ECO:0007669"/>
    <property type="project" value="InterPro"/>
</dbReference>
<feature type="compositionally biased region" description="Low complexity" evidence="5">
    <location>
        <begin position="462"/>
        <end position="471"/>
    </location>
</feature>
<dbReference type="Pfam" id="PF14379">
    <property type="entry name" value="Myb_CC_LHEQLE"/>
    <property type="match status" value="1"/>
</dbReference>
<dbReference type="InterPro" id="IPR025756">
    <property type="entry name" value="Myb_CC_LHEQLE"/>
</dbReference>
<dbReference type="Gene3D" id="3.30.410.40">
    <property type="match status" value="1"/>
</dbReference>
<proteinExistence type="predicted"/>
<feature type="domain" description="Glucose-methanol-choline oxidoreductase N-terminal" evidence="6">
    <location>
        <begin position="993"/>
        <end position="1007"/>
    </location>
</feature>
<evidence type="ECO:0000259" key="6">
    <source>
        <dbReference type="PROSITE" id="PS00624"/>
    </source>
</evidence>
<comment type="cofactor">
    <cofactor evidence="1">
        <name>FAD</name>
        <dbReference type="ChEBI" id="CHEBI:57692"/>
    </cofactor>
</comment>
<dbReference type="Proteomes" id="UP000657918">
    <property type="component" value="Chromosome 8"/>
</dbReference>
<feature type="region of interest" description="Disordered" evidence="5">
    <location>
        <begin position="462"/>
        <end position="492"/>
    </location>
</feature>
<feature type="region of interest" description="Disordered" evidence="5">
    <location>
        <begin position="1203"/>
        <end position="1222"/>
    </location>
</feature>
<keyword evidence="2" id="KW-0285">Flavoprotein</keyword>
<dbReference type="Pfam" id="PF00732">
    <property type="entry name" value="GMC_oxred_N"/>
    <property type="match status" value="1"/>
</dbReference>
<dbReference type="AlphaFoldDB" id="A0A835MXH7"/>
<accession>A0A835MXH7</accession>
<feature type="region of interest" description="Disordered" evidence="5">
    <location>
        <begin position="505"/>
        <end position="537"/>
    </location>
</feature>
<protein>
    <recommendedName>
        <fullName evidence="6">Glucose-methanol-choline oxidoreductase N-terminal domain-containing protein</fullName>
    </recommendedName>
</protein>
<dbReference type="PANTHER" id="PTHR45968">
    <property type="entry name" value="OSJNBA0019K04.7 PROTEIN"/>
    <property type="match status" value="1"/>
</dbReference>
<evidence type="ECO:0000256" key="3">
    <source>
        <dbReference type="ARBA" id="ARBA00022729"/>
    </source>
</evidence>
<dbReference type="InterPro" id="IPR051871">
    <property type="entry name" value="GMC_Oxidoreductase-Related"/>
</dbReference>
<dbReference type="Gene3D" id="3.50.50.60">
    <property type="entry name" value="FAD/NAD(P)-binding domain"/>
    <property type="match status" value="1"/>
</dbReference>
<feature type="compositionally biased region" description="Polar residues" evidence="5">
    <location>
        <begin position="505"/>
        <end position="516"/>
    </location>
</feature>
<dbReference type="OrthoDB" id="269227at2759"/>
<gene>
    <name evidence="7" type="ORF">SADUNF_Sadunf08G0069900</name>
</gene>
<evidence type="ECO:0000256" key="4">
    <source>
        <dbReference type="ARBA" id="ARBA00022827"/>
    </source>
</evidence>
<name>A0A835MXH7_9ROSI</name>
<dbReference type="Pfam" id="PF05199">
    <property type="entry name" value="GMC_oxred_C"/>
    <property type="match status" value="1"/>
</dbReference>
<keyword evidence="8" id="KW-1185">Reference proteome</keyword>
<feature type="compositionally biased region" description="Basic and acidic residues" evidence="5">
    <location>
        <begin position="472"/>
        <end position="488"/>
    </location>
</feature>
<dbReference type="InterPro" id="IPR036188">
    <property type="entry name" value="FAD/NAD-bd_sf"/>
</dbReference>
<organism evidence="7 8">
    <name type="scientific">Salix dunnii</name>
    <dbReference type="NCBI Taxonomy" id="1413687"/>
    <lineage>
        <taxon>Eukaryota</taxon>
        <taxon>Viridiplantae</taxon>
        <taxon>Streptophyta</taxon>
        <taxon>Embryophyta</taxon>
        <taxon>Tracheophyta</taxon>
        <taxon>Spermatophyta</taxon>
        <taxon>Magnoliopsida</taxon>
        <taxon>eudicotyledons</taxon>
        <taxon>Gunneridae</taxon>
        <taxon>Pentapetalae</taxon>
        <taxon>rosids</taxon>
        <taxon>fabids</taxon>
        <taxon>Malpighiales</taxon>
        <taxon>Salicaceae</taxon>
        <taxon>Saliceae</taxon>
        <taxon>Salix</taxon>
    </lineage>
</organism>
<dbReference type="InterPro" id="IPR007867">
    <property type="entry name" value="GMC_OxRtase_C"/>
</dbReference>
<dbReference type="InterPro" id="IPR000172">
    <property type="entry name" value="GMC_OxRdtase_N"/>
</dbReference>
<feature type="region of interest" description="Disordered" evidence="5">
    <location>
        <begin position="315"/>
        <end position="348"/>
    </location>
</feature>
<evidence type="ECO:0000256" key="2">
    <source>
        <dbReference type="ARBA" id="ARBA00022630"/>
    </source>
</evidence>
<dbReference type="SUPFAM" id="SSF54373">
    <property type="entry name" value="FAD-linked reductases, C-terminal domain"/>
    <property type="match status" value="1"/>
</dbReference>
<dbReference type="PROSITE" id="PS00624">
    <property type="entry name" value="GMC_OXRED_2"/>
    <property type="match status" value="1"/>
</dbReference>
<evidence type="ECO:0000313" key="7">
    <source>
        <dbReference type="EMBL" id="KAF9677076.1"/>
    </source>
</evidence>
<dbReference type="GO" id="GO:0050660">
    <property type="term" value="F:flavin adenine dinucleotide binding"/>
    <property type="evidence" value="ECO:0007669"/>
    <property type="project" value="InterPro"/>
</dbReference>
<reference evidence="7 8" key="1">
    <citation type="submission" date="2020-10" db="EMBL/GenBank/DDBJ databases">
        <title>Plant Genome Project.</title>
        <authorList>
            <person name="Zhang R.-G."/>
        </authorList>
    </citation>
    <scope>NUCLEOTIDE SEQUENCE [LARGE SCALE GENOMIC DNA]</scope>
    <source>
        <strain evidence="7">FAFU-HL-1</strain>
        <tissue evidence="7">Leaf</tissue>
    </source>
</reference>